<reference evidence="1 2" key="1">
    <citation type="submission" date="2023-07" db="EMBL/GenBank/DDBJ databases">
        <title>Genomic Encyclopedia of Type Strains, Phase IV (KMG-IV): sequencing the most valuable type-strain genomes for metagenomic binning, comparative biology and taxonomic classification.</title>
        <authorList>
            <person name="Goeker M."/>
        </authorList>
    </citation>
    <scope>NUCLEOTIDE SEQUENCE [LARGE SCALE GENOMIC DNA]</scope>
    <source>
        <strain evidence="1 2">T98</strain>
    </source>
</reference>
<comment type="caution">
    <text evidence="1">The sequence shown here is derived from an EMBL/GenBank/DDBJ whole genome shotgun (WGS) entry which is preliminary data.</text>
</comment>
<keyword evidence="2" id="KW-1185">Reference proteome</keyword>
<gene>
    <name evidence="1" type="ORF">J2Z22_000796</name>
</gene>
<protein>
    <submittedName>
        <fullName evidence="1">Uncharacterized protein</fullName>
    </submittedName>
</protein>
<evidence type="ECO:0000313" key="2">
    <source>
        <dbReference type="Proteomes" id="UP001248709"/>
    </source>
</evidence>
<organism evidence="1 2">
    <name type="scientific">Paenibacillus forsythiae</name>
    <dbReference type="NCBI Taxonomy" id="365616"/>
    <lineage>
        <taxon>Bacteria</taxon>
        <taxon>Bacillati</taxon>
        <taxon>Bacillota</taxon>
        <taxon>Bacilli</taxon>
        <taxon>Bacillales</taxon>
        <taxon>Paenibacillaceae</taxon>
        <taxon>Paenibacillus</taxon>
    </lineage>
</organism>
<proteinExistence type="predicted"/>
<dbReference type="EMBL" id="JAUSUY010000003">
    <property type="protein sequence ID" value="MDT3425280.1"/>
    <property type="molecule type" value="Genomic_DNA"/>
</dbReference>
<accession>A0ABU3H6C5</accession>
<evidence type="ECO:0000313" key="1">
    <source>
        <dbReference type="EMBL" id="MDT3425280.1"/>
    </source>
</evidence>
<sequence>MNPIRFQLDQSLEWLTAHSGLALIGLLLSHTRIAKRLIRYALPGAQHPTVTHPDVILAYLGLLCQGKSNFDQIEPSRED</sequence>
<name>A0ABU3H6C5_9BACL</name>
<dbReference type="Proteomes" id="UP001248709">
    <property type="component" value="Unassembled WGS sequence"/>
</dbReference>